<comment type="caution">
    <text evidence="1">The sequence shown here is derived from an EMBL/GenBank/DDBJ whole genome shotgun (WGS) entry which is preliminary data.</text>
</comment>
<dbReference type="STRING" id="226910.UCMB321_0884"/>
<protein>
    <submittedName>
        <fullName evidence="1">Uncharacterized protein</fullName>
    </submittedName>
</protein>
<dbReference type="Proteomes" id="UP000031535">
    <property type="component" value="Unassembled WGS sequence"/>
</dbReference>
<gene>
    <name evidence="1" type="ORF">UCMB321_0884</name>
</gene>
<dbReference type="PATRIC" id="fig|226910.6.peg.877"/>
<evidence type="ECO:0000313" key="1">
    <source>
        <dbReference type="EMBL" id="KIH85415.1"/>
    </source>
</evidence>
<dbReference type="EMBL" id="JXDG01000008">
    <property type="protein sequence ID" value="KIH85415.1"/>
    <property type="molecule type" value="Genomic_DNA"/>
</dbReference>
<proteinExistence type="predicted"/>
<organism evidence="1 2">
    <name type="scientific">Pseudomonas batumici</name>
    <dbReference type="NCBI Taxonomy" id="226910"/>
    <lineage>
        <taxon>Bacteria</taxon>
        <taxon>Pseudomonadati</taxon>
        <taxon>Pseudomonadota</taxon>
        <taxon>Gammaproteobacteria</taxon>
        <taxon>Pseudomonadales</taxon>
        <taxon>Pseudomonadaceae</taxon>
        <taxon>Pseudomonas</taxon>
    </lineage>
</organism>
<keyword evidence="2" id="KW-1185">Reference proteome</keyword>
<evidence type="ECO:0000313" key="2">
    <source>
        <dbReference type="Proteomes" id="UP000031535"/>
    </source>
</evidence>
<sequence length="59" mass="6329">MLLCLGGHEWTASTLLIHCAGFQHHRHLPALRLQAGELTRSNRGALLPVVEAGFVGSNA</sequence>
<reference evidence="1 2" key="1">
    <citation type="submission" date="2015-01" db="EMBL/GenBank/DDBJ databases">
        <title>Complete genome of Pseudomonas batumici UCM B-321 producer of the batumin antibiotic with strong antistaphilococcal and potential anticancer activity.</title>
        <authorList>
            <person name="Klochko V.V."/>
            <person name="Zelena L.B."/>
            <person name="Elena K.A."/>
            <person name="Reva O.N."/>
        </authorList>
    </citation>
    <scope>NUCLEOTIDE SEQUENCE [LARGE SCALE GENOMIC DNA]</scope>
    <source>
        <strain evidence="1 2">UCM B-321</strain>
    </source>
</reference>
<name>A0A0C2IEL0_9PSED</name>
<dbReference type="AlphaFoldDB" id="A0A0C2IEL0"/>
<accession>A0A0C2IEL0</accession>